<evidence type="ECO:0000313" key="7">
    <source>
        <dbReference type="Proteomes" id="UP001327093"/>
    </source>
</evidence>
<dbReference type="RefSeq" id="WP_324265281.1">
    <property type="nucleotide sequence ID" value="NZ_JAWLNX010000005.1"/>
</dbReference>
<dbReference type="Proteomes" id="UP001327093">
    <property type="component" value="Unassembled WGS sequence"/>
</dbReference>
<dbReference type="Gene3D" id="1.10.357.10">
    <property type="entry name" value="Tetracycline Repressor, domain 2"/>
    <property type="match status" value="1"/>
</dbReference>
<keyword evidence="7" id="KW-1185">Reference proteome</keyword>
<dbReference type="InterPro" id="IPR050109">
    <property type="entry name" value="HTH-type_TetR-like_transc_reg"/>
</dbReference>
<dbReference type="PRINTS" id="PR00455">
    <property type="entry name" value="HTHTETR"/>
</dbReference>
<dbReference type="PANTHER" id="PTHR30055:SF234">
    <property type="entry name" value="HTH-TYPE TRANSCRIPTIONAL REGULATOR BETI"/>
    <property type="match status" value="1"/>
</dbReference>
<dbReference type="PANTHER" id="PTHR30055">
    <property type="entry name" value="HTH-TYPE TRANSCRIPTIONAL REGULATOR RUTR"/>
    <property type="match status" value="1"/>
</dbReference>
<evidence type="ECO:0000256" key="4">
    <source>
        <dbReference type="PROSITE-ProRule" id="PRU00335"/>
    </source>
</evidence>
<accession>A0ABU6A8C3</accession>
<evidence type="ECO:0000256" key="1">
    <source>
        <dbReference type="ARBA" id="ARBA00023015"/>
    </source>
</evidence>
<evidence type="ECO:0000256" key="2">
    <source>
        <dbReference type="ARBA" id="ARBA00023125"/>
    </source>
</evidence>
<evidence type="ECO:0000313" key="6">
    <source>
        <dbReference type="EMBL" id="MEB3367736.1"/>
    </source>
</evidence>
<name>A0ABU6A8C3_9PSEU</name>
<dbReference type="PROSITE" id="PS50977">
    <property type="entry name" value="HTH_TETR_2"/>
    <property type="match status" value="1"/>
</dbReference>
<dbReference type="InterPro" id="IPR009057">
    <property type="entry name" value="Homeodomain-like_sf"/>
</dbReference>
<protein>
    <submittedName>
        <fullName evidence="6">TetR/AcrR family transcriptional regulator</fullName>
    </submittedName>
</protein>
<dbReference type="InterPro" id="IPR036271">
    <property type="entry name" value="Tet_transcr_reg_TetR-rel_C_sf"/>
</dbReference>
<proteinExistence type="predicted"/>
<dbReference type="EMBL" id="JAWLNX010000005">
    <property type="protein sequence ID" value="MEB3367736.1"/>
    <property type="molecule type" value="Genomic_DNA"/>
</dbReference>
<keyword evidence="1" id="KW-0805">Transcription regulation</keyword>
<reference evidence="6 7" key="1">
    <citation type="submission" date="2023-10" db="EMBL/GenBank/DDBJ databases">
        <title>Saccharopolyspora sp. nov., isolated from mangrove soil.</title>
        <authorList>
            <person name="Lu Y."/>
            <person name="Liu W."/>
        </authorList>
    </citation>
    <scope>NUCLEOTIDE SEQUENCE [LARGE SCALE GENOMIC DNA]</scope>
    <source>
        <strain evidence="6 7">S2-29</strain>
    </source>
</reference>
<comment type="caution">
    <text evidence="6">The sequence shown here is derived from an EMBL/GenBank/DDBJ whole genome shotgun (WGS) entry which is preliminary data.</text>
</comment>
<keyword evidence="2 4" id="KW-0238">DNA-binding</keyword>
<gene>
    <name evidence="6" type="ORF">R4I43_09970</name>
</gene>
<evidence type="ECO:0000259" key="5">
    <source>
        <dbReference type="PROSITE" id="PS50977"/>
    </source>
</evidence>
<keyword evidence="3" id="KW-0804">Transcription</keyword>
<evidence type="ECO:0000256" key="3">
    <source>
        <dbReference type="ARBA" id="ARBA00023163"/>
    </source>
</evidence>
<feature type="domain" description="HTH tetR-type" evidence="5">
    <location>
        <begin position="13"/>
        <end position="73"/>
    </location>
</feature>
<organism evidence="6 7">
    <name type="scientific">Saccharopolyspora mangrovi</name>
    <dbReference type="NCBI Taxonomy" id="3082379"/>
    <lineage>
        <taxon>Bacteria</taxon>
        <taxon>Bacillati</taxon>
        <taxon>Actinomycetota</taxon>
        <taxon>Actinomycetes</taxon>
        <taxon>Pseudonocardiales</taxon>
        <taxon>Pseudonocardiaceae</taxon>
        <taxon>Saccharopolyspora</taxon>
    </lineage>
</organism>
<sequence>MEERVDGRKLRFQHRRGEVLTAATEHALEKGLDDLSLRKVAQSAGVSHATLVHHFASKDRLVAEIVDRVLAETLSVPDLPRDDPDPMRAIWRRATGERGRRYVRLFIAITGRAMYGDPALVDAVASSMRQRTELIAAGLVRHGCPEAEAQTVATSLLAGMRGLFVDLLTSGDEQRVNAAFEDLVTELERRVTGWASGS</sequence>
<dbReference type="Pfam" id="PF00440">
    <property type="entry name" value="TetR_N"/>
    <property type="match status" value="1"/>
</dbReference>
<dbReference type="SUPFAM" id="SSF46689">
    <property type="entry name" value="Homeodomain-like"/>
    <property type="match status" value="1"/>
</dbReference>
<feature type="DNA-binding region" description="H-T-H motif" evidence="4">
    <location>
        <begin position="36"/>
        <end position="55"/>
    </location>
</feature>
<dbReference type="SUPFAM" id="SSF48498">
    <property type="entry name" value="Tetracyclin repressor-like, C-terminal domain"/>
    <property type="match status" value="1"/>
</dbReference>
<dbReference type="InterPro" id="IPR001647">
    <property type="entry name" value="HTH_TetR"/>
</dbReference>